<dbReference type="InterPro" id="IPR001353">
    <property type="entry name" value="Proteasome_sua/b"/>
</dbReference>
<protein>
    <submittedName>
        <fullName evidence="2">Uncharacterized protein</fullName>
    </submittedName>
</protein>
<dbReference type="GO" id="GO:0005839">
    <property type="term" value="C:proteasome core complex"/>
    <property type="evidence" value="ECO:0007669"/>
    <property type="project" value="InterPro"/>
</dbReference>
<dbReference type="InterPro" id="IPR029055">
    <property type="entry name" value="Ntn_hydrolases_N"/>
</dbReference>
<proteinExistence type="predicted"/>
<feature type="region of interest" description="Disordered" evidence="1">
    <location>
        <begin position="309"/>
        <end position="329"/>
    </location>
</feature>
<name>A0A5N6L860_9ROSI</name>
<dbReference type="GO" id="GO:0051603">
    <property type="term" value="P:proteolysis involved in protein catabolic process"/>
    <property type="evidence" value="ECO:0007669"/>
    <property type="project" value="InterPro"/>
</dbReference>
<reference evidence="2 3" key="1">
    <citation type="submission" date="2019-06" db="EMBL/GenBank/DDBJ databases">
        <title>A chromosomal-level reference genome of Carpinus fangiana (Coryloideae, Betulaceae).</title>
        <authorList>
            <person name="Yang X."/>
            <person name="Wang Z."/>
            <person name="Zhang L."/>
            <person name="Hao G."/>
            <person name="Liu J."/>
            <person name="Yang Y."/>
        </authorList>
    </citation>
    <scope>NUCLEOTIDE SEQUENCE [LARGE SCALE GENOMIC DNA]</scope>
    <source>
        <strain evidence="2">Cfa_2016G</strain>
        <tissue evidence="2">Leaf</tissue>
    </source>
</reference>
<sequence length="515" mass="57610">MARAGKRLALDKLDEAESPFLRDIPKTCSETRQEELESLRVMLRKEKYLLSSLWKKFPKLSSDWSERNSEPNLLIFDSIVDLVLNSNPVVAVVGKDEIILAAEKKSTYLGLDGCSLPLNGRTILAFAGLMEHALPLEERVDIEIAEYKRLYDVLHLIPISPEHVALKVADVQYQLCHTKTGGGYPLFTFIASFDIFTGQPELYVVDFRGRVGRFGAYAARRGLELMNKFLCNNYQKEFSARELAIRALLETKKAASKAPTHIRVVQEEREKTKKAAPKKGKRKAKKVATEVESLVDEFEAEKVASKAPTHKRALEKEQKNAKKVAAKKERRRAKKAIAEAAMTTLPDEPLVDVTISNKMDLPEEQKMGVEKSASEAAPLVDVAAADQMALPEEPQVGGTQIREEKPASEAIPFGKFGVLRREQEKITAAAEAAKKAPLEDVADLTAHLDKLRVDLIEIGEERATYEAHAYSTMYMPFGVLMRNVEKMRGEKVAAEAAKKALQRKPDCYFTSHAFR</sequence>
<evidence type="ECO:0000313" key="3">
    <source>
        <dbReference type="Proteomes" id="UP000327013"/>
    </source>
</evidence>
<accession>A0A5N6L860</accession>
<comment type="caution">
    <text evidence="2">The sequence shown here is derived from an EMBL/GenBank/DDBJ whole genome shotgun (WGS) entry which is preliminary data.</text>
</comment>
<dbReference type="Proteomes" id="UP000327013">
    <property type="component" value="Unassembled WGS sequence"/>
</dbReference>
<dbReference type="Pfam" id="PF00227">
    <property type="entry name" value="Proteasome"/>
    <property type="match status" value="1"/>
</dbReference>
<keyword evidence="3" id="KW-1185">Reference proteome</keyword>
<evidence type="ECO:0000256" key="1">
    <source>
        <dbReference type="SAM" id="MobiDB-lite"/>
    </source>
</evidence>
<dbReference type="AlphaFoldDB" id="A0A5N6L860"/>
<dbReference type="SUPFAM" id="SSF56235">
    <property type="entry name" value="N-terminal nucleophile aminohydrolases (Ntn hydrolases)"/>
    <property type="match status" value="1"/>
</dbReference>
<gene>
    <name evidence="2" type="ORF">FH972_027007</name>
</gene>
<organism evidence="2 3">
    <name type="scientific">Carpinus fangiana</name>
    <dbReference type="NCBI Taxonomy" id="176857"/>
    <lineage>
        <taxon>Eukaryota</taxon>
        <taxon>Viridiplantae</taxon>
        <taxon>Streptophyta</taxon>
        <taxon>Embryophyta</taxon>
        <taxon>Tracheophyta</taxon>
        <taxon>Spermatophyta</taxon>
        <taxon>Magnoliopsida</taxon>
        <taxon>eudicotyledons</taxon>
        <taxon>Gunneridae</taxon>
        <taxon>Pentapetalae</taxon>
        <taxon>rosids</taxon>
        <taxon>fabids</taxon>
        <taxon>Fagales</taxon>
        <taxon>Betulaceae</taxon>
        <taxon>Carpinus</taxon>
    </lineage>
</organism>
<dbReference type="CDD" id="cd01906">
    <property type="entry name" value="proteasome_protease_HslV"/>
    <property type="match status" value="1"/>
</dbReference>
<evidence type="ECO:0000313" key="2">
    <source>
        <dbReference type="EMBL" id="KAB9197936.1"/>
    </source>
</evidence>
<dbReference type="EMBL" id="VIBQ01000172">
    <property type="protein sequence ID" value="KAB9197936.1"/>
    <property type="molecule type" value="Genomic_DNA"/>
</dbReference>
<dbReference type="Gene3D" id="3.60.20.10">
    <property type="entry name" value="Glutamine Phosphoribosylpyrophosphate, subunit 1, domain 1"/>
    <property type="match status" value="1"/>
</dbReference>